<dbReference type="PROSITE" id="PS51257">
    <property type="entry name" value="PROKAR_LIPOPROTEIN"/>
    <property type="match status" value="1"/>
</dbReference>
<dbReference type="EMBL" id="MKQR01000016">
    <property type="protein sequence ID" value="OLR92445.1"/>
    <property type="molecule type" value="Genomic_DNA"/>
</dbReference>
<dbReference type="Proteomes" id="UP000186040">
    <property type="component" value="Unassembled WGS sequence"/>
</dbReference>
<feature type="signal peptide" evidence="1">
    <location>
        <begin position="1"/>
        <end position="22"/>
    </location>
</feature>
<keyword evidence="4" id="KW-1185">Reference proteome</keyword>
<gene>
    <name evidence="3" type="ORF">BJP25_20410</name>
</gene>
<dbReference type="AlphaFoldDB" id="A0A1Q9LKC9"/>
<evidence type="ECO:0000256" key="1">
    <source>
        <dbReference type="SAM" id="SignalP"/>
    </source>
</evidence>
<reference evidence="3 4" key="1">
    <citation type="submission" date="2016-10" db="EMBL/GenBank/DDBJ databases">
        <title>The Draft Genome Sequence of Actinokineospora bangkokensis 44EHWT reveals the biosynthetic pathway of antifungal compounds Thailandins with unusual extender unit butylmalonyl-CoA.</title>
        <authorList>
            <person name="Greule A."/>
            <person name="Intra B."/>
            <person name="Flemming S."/>
            <person name="Rommel M.G."/>
            <person name="Panbangred W."/>
            <person name="Bechthold A."/>
        </authorList>
    </citation>
    <scope>NUCLEOTIDE SEQUENCE [LARGE SCALE GENOMIC DNA]</scope>
    <source>
        <strain evidence="3 4">44EHW</strain>
    </source>
</reference>
<dbReference type="OrthoDB" id="154486at2"/>
<dbReference type="Pfam" id="PF13472">
    <property type="entry name" value="Lipase_GDSL_2"/>
    <property type="match status" value="1"/>
</dbReference>
<feature type="domain" description="SGNH hydrolase-type esterase" evidence="2">
    <location>
        <begin position="36"/>
        <end position="288"/>
    </location>
</feature>
<dbReference type="Gene3D" id="3.40.50.1110">
    <property type="entry name" value="SGNH hydrolase"/>
    <property type="match status" value="1"/>
</dbReference>
<dbReference type="RefSeq" id="WP_075975588.1">
    <property type="nucleotide sequence ID" value="NZ_MKQR01000016.1"/>
</dbReference>
<dbReference type="SUPFAM" id="SSF52266">
    <property type="entry name" value="SGNH hydrolase"/>
    <property type="match status" value="1"/>
</dbReference>
<keyword evidence="1" id="KW-0732">Signal</keyword>
<accession>A0A1Q9LKC9</accession>
<evidence type="ECO:0000313" key="4">
    <source>
        <dbReference type="Proteomes" id="UP000186040"/>
    </source>
</evidence>
<protein>
    <recommendedName>
        <fullName evidence="2">SGNH hydrolase-type esterase domain-containing protein</fullName>
    </recommendedName>
</protein>
<proteinExistence type="predicted"/>
<evidence type="ECO:0000313" key="3">
    <source>
        <dbReference type="EMBL" id="OLR92445.1"/>
    </source>
</evidence>
<dbReference type="InterPro" id="IPR036514">
    <property type="entry name" value="SGNH_hydro_sf"/>
</dbReference>
<sequence length="300" mass="30681">MPRRLFALAIAAVTAVSGCAVAATAADPGTRYYVSLGDSYAAGYRPTGTDSGGTSTDGFAYQVAEKTVVHGLPMQLANFGCTGVTSTQLRSEPGCAESALGPNPAPYGGLSQAAAAVEFVKQHKGRIGLVTVVVGGNDVRPCLPIQAAPRPDAVPCLQAAVQQLRTNLSAVLGALREAAGPDVPIVGLTYPDMLLGAWVSGGAGGQEIAAASVAVFRDLLNPALQAEYAAVGAEFVDVTSATDAYVPLAQTTTVPGYGVLPTAVAAACLYTYYCRYGDVHPTFDGHRVIAEHVVRAARIA</sequence>
<evidence type="ECO:0000259" key="2">
    <source>
        <dbReference type="Pfam" id="PF13472"/>
    </source>
</evidence>
<dbReference type="STRING" id="1193682.BJP25_20410"/>
<dbReference type="InterPro" id="IPR013830">
    <property type="entry name" value="SGNH_hydro"/>
</dbReference>
<feature type="chain" id="PRO_5012796719" description="SGNH hydrolase-type esterase domain-containing protein" evidence="1">
    <location>
        <begin position="23"/>
        <end position="300"/>
    </location>
</feature>
<name>A0A1Q9LKC9_9PSEU</name>
<organism evidence="3 4">
    <name type="scientific">Actinokineospora bangkokensis</name>
    <dbReference type="NCBI Taxonomy" id="1193682"/>
    <lineage>
        <taxon>Bacteria</taxon>
        <taxon>Bacillati</taxon>
        <taxon>Actinomycetota</taxon>
        <taxon>Actinomycetes</taxon>
        <taxon>Pseudonocardiales</taxon>
        <taxon>Pseudonocardiaceae</taxon>
        <taxon>Actinokineospora</taxon>
    </lineage>
</organism>
<comment type="caution">
    <text evidence="3">The sequence shown here is derived from an EMBL/GenBank/DDBJ whole genome shotgun (WGS) entry which is preliminary data.</text>
</comment>